<dbReference type="GO" id="GO:0046872">
    <property type="term" value="F:metal ion binding"/>
    <property type="evidence" value="ECO:0007669"/>
    <property type="project" value="UniProtKB-KW"/>
</dbReference>
<dbReference type="InterPro" id="IPR017938">
    <property type="entry name" value="Riboflavin_synthase-like_b-brl"/>
</dbReference>
<dbReference type="InterPro" id="IPR014260">
    <property type="entry name" value="Sulphite_reductase_B"/>
</dbReference>
<feature type="domain" description="FAD-binding FR-type" evidence="2">
    <location>
        <begin position="10"/>
        <end position="101"/>
    </location>
</feature>
<keyword evidence="1" id="KW-0001">2Fe-2S</keyword>
<gene>
    <name evidence="3" type="ORF">MTY_2277</name>
</gene>
<evidence type="ECO:0000259" key="2">
    <source>
        <dbReference type="PROSITE" id="PS51384"/>
    </source>
</evidence>
<dbReference type="GO" id="GO:0051537">
    <property type="term" value="F:2 iron, 2 sulfur cluster binding"/>
    <property type="evidence" value="ECO:0007669"/>
    <property type="project" value="UniProtKB-KW"/>
</dbReference>
<dbReference type="Gene3D" id="3.40.50.80">
    <property type="entry name" value="Nucleotide-binding domain of ferredoxin-NADP reductase (FNR) module"/>
    <property type="match status" value="1"/>
</dbReference>
<dbReference type="Pfam" id="PF10418">
    <property type="entry name" value="DHODB_Fe-S_bind"/>
    <property type="match status" value="1"/>
</dbReference>
<dbReference type="SUPFAM" id="SSF63380">
    <property type="entry name" value="Riboflavin synthase domain-like"/>
    <property type="match status" value="1"/>
</dbReference>
<dbReference type="InterPro" id="IPR012165">
    <property type="entry name" value="Cyt_c3_hydrogenase_gsu"/>
</dbReference>
<dbReference type="Gene3D" id="2.40.30.10">
    <property type="entry name" value="Translation factors"/>
    <property type="match status" value="1"/>
</dbReference>
<dbReference type="PANTHER" id="PTHR43513:SF1">
    <property type="entry name" value="ANAEROBIC SULFITE REDUCTASE SUBUNIT B"/>
    <property type="match status" value="1"/>
</dbReference>
<dbReference type="Pfam" id="PF00970">
    <property type="entry name" value="FAD_binding_6"/>
    <property type="match status" value="1"/>
</dbReference>
<dbReference type="GO" id="GO:0006221">
    <property type="term" value="P:pyrimidine nucleotide biosynthetic process"/>
    <property type="evidence" value="ECO:0007669"/>
    <property type="project" value="InterPro"/>
</dbReference>
<dbReference type="NCBIfam" id="TIGR02911">
    <property type="entry name" value="sulfite_red_B"/>
    <property type="match status" value="1"/>
</dbReference>
<dbReference type="InterPro" id="IPR001433">
    <property type="entry name" value="OxRdtase_FAD/NAD-bd"/>
</dbReference>
<evidence type="ECO:0000256" key="1">
    <source>
        <dbReference type="PIRSR" id="PIRSR006816-2"/>
    </source>
</evidence>
<dbReference type="InterPro" id="IPR017927">
    <property type="entry name" value="FAD-bd_FR_type"/>
</dbReference>
<feature type="binding site" evidence="1">
    <location>
        <position position="239"/>
    </location>
    <ligand>
        <name>[2Fe-2S] cluster</name>
        <dbReference type="ChEBI" id="CHEBI:190135"/>
    </ligand>
</feature>
<dbReference type="InterPro" id="IPR050353">
    <property type="entry name" value="PyrK_electron_transfer"/>
</dbReference>
<protein>
    <submittedName>
        <fullName evidence="3">2-polyprenylphenol hydroxylase and related flavodoxin oxidoreductases</fullName>
    </submittedName>
</protein>
<keyword evidence="1" id="KW-0408">Iron</keyword>
<proteinExistence type="predicted"/>
<keyword evidence="1" id="KW-0479">Metal-binding</keyword>
<feature type="binding site" evidence="1">
    <location>
        <position position="234"/>
    </location>
    <ligand>
        <name>[2Fe-2S] cluster</name>
        <dbReference type="ChEBI" id="CHEBI:190135"/>
    </ligand>
</feature>
<dbReference type="EMBL" id="DF238840">
    <property type="protein sequence ID" value="GAF26937.1"/>
    <property type="molecule type" value="Genomic_DNA"/>
</dbReference>
<feature type="binding site" evidence="1">
    <location>
        <position position="250"/>
    </location>
    <ligand>
        <name>[2Fe-2S] cluster</name>
        <dbReference type="ChEBI" id="CHEBI:190135"/>
    </ligand>
</feature>
<dbReference type="GO" id="GO:0050660">
    <property type="term" value="F:flavin adenine dinucleotide binding"/>
    <property type="evidence" value="ECO:0007669"/>
    <property type="project" value="InterPro"/>
</dbReference>
<dbReference type="Pfam" id="PF00175">
    <property type="entry name" value="NAD_binding_1"/>
    <property type="match status" value="1"/>
</dbReference>
<dbReference type="InterPro" id="IPR019480">
    <property type="entry name" value="Dihydroorotate_DH_Fe-S-bd"/>
</dbReference>
<dbReference type="PIRSF" id="PIRSF006816">
    <property type="entry name" value="Cyc3_hyd_g"/>
    <property type="match status" value="1"/>
</dbReference>
<reference evidence="3" key="1">
    <citation type="journal article" date="2014" name="Gene">
        <title>Genome-guided analysis of transformation efficiency and carbon dioxide assimilation by Moorella thermoacetica Y72.</title>
        <authorList>
            <person name="Tsukahara K."/>
            <person name="Kita A."/>
            <person name="Nakashimada Y."/>
            <person name="Hoshino T."/>
            <person name="Murakami K."/>
        </authorList>
    </citation>
    <scope>NUCLEOTIDE SEQUENCE [LARGE SCALE GENOMIC DNA]</scope>
    <source>
        <strain evidence="3">Y72</strain>
    </source>
</reference>
<organism evidence="3">
    <name type="scientific">Moorella thermoacetica Y72</name>
    <dbReference type="NCBI Taxonomy" id="1325331"/>
    <lineage>
        <taxon>Bacteria</taxon>
        <taxon>Bacillati</taxon>
        <taxon>Bacillota</taxon>
        <taxon>Clostridia</taxon>
        <taxon>Neomoorellales</taxon>
        <taxon>Neomoorellaceae</taxon>
        <taxon>Neomoorella</taxon>
    </lineage>
</organism>
<name>A0A0S6UHB3_NEOTH</name>
<dbReference type="PROSITE" id="PS51384">
    <property type="entry name" value="FAD_FR"/>
    <property type="match status" value="1"/>
</dbReference>
<dbReference type="CDD" id="cd06221">
    <property type="entry name" value="sulfite_reductase_like"/>
    <property type="match status" value="1"/>
</dbReference>
<dbReference type="SUPFAM" id="SSF52343">
    <property type="entry name" value="Ferredoxin reductase-like, C-terminal NADP-linked domain"/>
    <property type="match status" value="1"/>
</dbReference>
<comment type="cofactor">
    <cofactor evidence="1">
        <name>[2Fe-2S] cluster</name>
        <dbReference type="ChEBI" id="CHEBI:190135"/>
    </cofactor>
    <text evidence="1">Binds 1 [2Fe-2S] cluster per subunit.</text>
</comment>
<accession>A0A0S6UHB3</accession>
<evidence type="ECO:0000313" key="3">
    <source>
        <dbReference type="EMBL" id="GAF26937.1"/>
    </source>
</evidence>
<dbReference type="Proteomes" id="UP000063718">
    <property type="component" value="Unassembled WGS sequence"/>
</dbReference>
<keyword evidence="1" id="KW-0411">Iron-sulfur</keyword>
<dbReference type="InterPro" id="IPR008333">
    <property type="entry name" value="Cbr1-like_FAD-bd_dom"/>
</dbReference>
<dbReference type="GO" id="GO:0016491">
    <property type="term" value="F:oxidoreductase activity"/>
    <property type="evidence" value="ECO:0007669"/>
    <property type="project" value="InterPro"/>
</dbReference>
<sequence>MIANQIANPYLPAPAQVLAIQPQTGVDYTFRLATDIEPAWGQFVEISLPGVGEAPISVSDAGPGYIELTIRRVGKVTTALHQLKPGDTVYLRGPYGSGFPRDEFAGHQLVVAAGGTGVAPVKGLINYYAGHPGELAGLNLLLGFKTPADILFRTDIERWQGLFPTILTVDQGQAGWSGKVGLVTEFVKEIPLKNDARIIVVGPPLMIKFTVAEFIKCQIKPEQIWVSLERRMHCGLGKCGHCKINDVYVCLEGPVFNYSRARDLVD</sequence>
<dbReference type="InterPro" id="IPR039261">
    <property type="entry name" value="FNR_nucleotide-bd"/>
</dbReference>
<dbReference type="AlphaFoldDB" id="A0A0S6UHB3"/>
<dbReference type="RefSeq" id="WP_081214269.1">
    <property type="nucleotide sequence ID" value="NZ_DF238840.1"/>
</dbReference>
<dbReference type="PANTHER" id="PTHR43513">
    <property type="entry name" value="DIHYDROOROTATE DEHYDROGENASE B (NAD(+)), ELECTRON TRANSFER SUBUNIT"/>
    <property type="match status" value="1"/>
</dbReference>
<feature type="binding site" evidence="1">
    <location>
        <position position="242"/>
    </location>
    <ligand>
        <name>[2Fe-2S] cluster</name>
        <dbReference type="ChEBI" id="CHEBI:190135"/>
    </ligand>
</feature>